<dbReference type="HAMAP" id="MF_00095">
    <property type="entry name" value="SfsA"/>
    <property type="match status" value="1"/>
</dbReference>
<dbReference type="InterPro" id="IPR002837">
    <property type="entry name" value="DUF123"/>
</dbReference>
<dbReference type="Pfam" id="PF01986">
    <property type="entry name" value="DUF123"/>
    <property type="match status" value="1"/>
</dbReference>
<dbReference type="GO" id="GO:0003677">
    <property type="term" value="F:DNA binding"/>
    <property type="evidence" value="ECO:0007669"/>
    <property type="project" value="InterPro"/>
</dbReference>
<gene>
    <name evidence="1" type="primary">sfsA</name>
    <name evidence="4" type="ORF">U14_04710</name>
</gene>
<dbReference type="Proteomes" id="UP000030700">
    <property type="component" value="Unassembled WGS sequence"/>
</dbReference>
<reference evidence="4" key="1">
    <citation type="journal article" date="2015" name="PeerJ">
        <title>First genomic representation of candidate bacterial phylum KSB3 points to enhanced environmental sensing as a trigger of wastewater bulking.</title>
        <authorList>
            <person name="Sekiguchi Y."/>
            <person name="Ohashi A."/>
            <person name="Parks D.H."/>
            <person name="Yamauchi T."/>
            <person name="Tyson G.W."/>
            <person name="Hugenholtz P."/>
        </authorList>
    </citation>
    <scope>NUCLEOTIDE SEQUENCE [LARGE SCALE GENOMIC DNA]</scope>
</reference>
<dbReference type="HOGENOM" id="CLU_060934_0_0_0"/>
<protein>
    <recommendedName>
        <fullName evidence="1">Sugar fermentation stimulation protein homolog</fullName>
    </recommendedName>
</protein>
<dbReference type="NCBIfam" id="TIGR00230">
    <property type="entry name" value="sfsA"/>
    <property type="match status" value="1"/>
</dbReference>
<dbReference type="Pfam" id="PF03749">
    <property type="entry name" value="SfsA"/>
    <property type="match status" value="1"/>
</dbReference>
<dbReference type="Pfam" id="PF17746">
    <property type="entry name" value="SfsA_N"/>
    <property type="match status" value="1"/>
</dbReference>
<proteinExistence type="inferred from homology"/>
<evidence type="ECO:0000313" key="4">
    <source>
        <dbReference type="EMBL" id="GAK53445.1"/>
    </source>
</evidence>
<name>A0A0S6W0Z6_9BACT</name>
<dbReference type="InterPro" id="IPR041465">
    <property type="entry name" value="SfsA_N"/>
</dbReference>
<dbReference type="EMBL" id="DF820459">
    <property type="protein sequence ID" value="GAK53445.1"/>
    <property type="molecule type" value="Genomic_DNA"/>
</dbReference>
<feature type="domain" description="SfsA N-terminal OB" evidence="3">
    <location>
        <begin position="16"/>
        <end position="77"/>
    </location>
</feature>
<evidence type="ECO:0000256" key="1">
    <source>
        <dbReference type="HAMAP-Rule" id="MF_00095"/>
    </source>
</evidence>
<dbReference type="PANTHER" id="PTHR30545:SF2">
    <property type="entry name" value="SUGAR FERMENTATION STIMULATION PROTEIN A"/>
    <property type="match status" value="1"/>
</dbReference>
<feature type="domain" description="Sugar fermentation stimulation protein C-terminal" evidence="2">
    <location>
        <begin position="84"/>
        <end position="214"/>
    </location>
</feature>
<dbReference type="STRING" id="1499966.U14_04710"/>
<evidence type="ECO:0000259" key="3">
    <source>
        <dbReference type="Pfam" id="PF17746"/>
    </source>
</evidence>
<dbReference type="CDD" id="cd22359">
    <property type="entry name" value="SfsA-like_bacterial"/>
    <property type="match status" value="1"/>
</dbReference>
<dbReference type="InterPro" id="IPR005224">
    <property type="entry name" value="SfsA"/>
</dbReference>
<dbReference type="InterPro" id="IPR040452">
    <property type="entry name" value="SfsA_C"/>
</dbReference>
<sequence length="380" mass="43187">MKLQMYPTYQEATFFRRPNRFVMELQMESGEMIQAHIPNTGRMEEFCFAGQPFFIAPASGKYPYKVIATSYQGAYVFLDTIKVNDIFGALLTRNLIPAFRDAADIRREVTFGVSKFDFTFTLNQRPVIVEVKSCTLCHNGVAMFPDAPTLRGQKHLADLERLAREAGYDTHVVFLILHAGAQRFLPNLHTDPAYARLVLSSQAVQLHPYALTFSDPATTELATLRDVPIEWETLRTNCQNKGSYLLLLENPSEIVQSVGKLGQVTFPKGWYVYVGSAMNSLDTRLKRHQRTQKTRFWHIDYIASTVMPVRKIYPIRRVIRLENALANALESISDDSIPGFGASDSAARSHLFYFCEPPTANRHFVELLLTVRTQIFTINS</sequence>
<organism evidence="4">
    <name type="scientific">Candidatus Moduliflexus flocculans</name>
    <dbReference type="NCBI Taxonomy" id="1499966"/>
    <lineage>
        <taxon>Bacteria</taxon>
        <taxon>Candidatus Moduliflexota</taxon>
        <taxon>Candidatus Moduliflexia</taxon>
        <taxon>Candidatus Moduliflexales</taxon>
        <taxon>Candidatus Moduliflexaceae</taxon>
    </lineage>
</organism>
<dbReference type="CDD" id="cd10441">
    <property type="entry name" value="GIY-YIG_COG1833"/>
    <property type="match status" value="1"/>
</dbReference>
<evidence type="ECO:0000313" key="5">
    <source>
        <dbReference type="Proteomes" id="UP000030700"/>
    </source>
</evidence>
<dbReference type="Gene3D" id="2.40.50.580">
    <property type="match status" value="1"/>
</dbReference>
<accession>A0A0S6W0Z6</accession>
<dbReference type="Gene3D" id="3.40.1350.60">
    <property type="match status" value="1"/>
</dbReference>
<dbReference type="AlphaFoldDB" id="A0A0S6W0Z6"/>
<evidence type="ECO:0000259" key="2">
    <source>
        <dbReference type="Pfam" id="PF03749"/>
    </source>
</evidence>
<comment type="similarity">
    <text evidence="1">Belongs to the SfsA family.</text>
</comment>
<keyword evidence="5" id="KW-1185">Reference proteome</keyword>
<dbReference type="PANTHER" id="PTHR30545">
    <property type="entry name" value="SUGAR FERMENTATION STIMULATION PROTEIN A"/>
    <property type="match status" value="1"/>
</dbReference>